<protein>
    <submittedName>
        <fullName evidence="1">RHTO0S01e14004g1_1</fullName>
    </submittedName>
</protein>
<dbReference type="InterPro" id="IPR021889">
    <property type="entry name" value="DUF3500"/>
</dbReference>
<dbReference type="OrthoDB" id="4539697at2759"/>
<gene>
    <name evidence="1" type="ORF">RHTO0S_01e14004g</name>
</gene>
<reference evidence="1" key="1">
    <citation type="journal article" date="2014" name="Genome Announc.">
        <title>Draft genome sequence of Rhodosporidium toruloides CECT1137, an oleaginous yeast of biotechnological interest.</title>
        <authorList>
            <person name="Morin N."/>
            <person name="Calcas X."/>
            <person name="Devillers H."/>
            <person name="Durrens P."/>
            <person name="Sherman D.J."/>
            <person name="Nicaud J.-M."/>
            <person name="Neuveglise C."/>
        </authorList>
    </citation>
    <scope>NUCLEOTIDE SEQUENCE</scope>
    <source>
        <strain evidence="1">CECT1137</strain>
    </source>
</reference>
<organism evidence="1">
    <name type="scientific">Rhodotorula toruloides</name>
    <name type="common">Yeast</name>
    <name type="synonym">Rhodosporidium toruloides</name>
    <dbReference type="NCBI Taxonomy" id="5286"/>
    <lineage>
        <taxon>Eukaryota</taxon>
        <taxon>Fungi</taxon>
        <taxon>Dikarya</taxon>
        <taxon>Basidiomycota</taxon>
        <taxon>Pucciniomycotina</taxon>
        <taxon>Microbotryomycetes</taxon>
        <taxon>Sporidiobolales</taxon>
        <taxon>Sporidiobolaceae</taxon>
        <taxon>Rhodotorula</taxon>
    </lineage>
</organism>
<evidence type="ECO:0000313" key="1">
    <source>
        <dbReference type="EMBL" id="CDR36088.1"/>
    </source>
</evidence>
<dbReference type="AlphaFoldDB" id="A0A061AG29"/>
<dbReference type="EMBL" id="LK052936">
    <property type="protein sequence ID" value="CDR36088.1"/>
    <property type="molecule type" value="Genomic_DNA"/>
</dbReference>
<accession>A0A061AG29</accession>
<dbReference type="PANTHER" id="PTHR37489">
    <property type="entry name" value="DUF3500 DOMAIN-CONTAINING PROTEIN"/>
    <property type="match status" value="1"/>
</dbReference>
<sequence>MPSAPLNSGFVLQDDPATPRTEATVSFRDILPKPDHPRIAGIADHTALSWCESRKAVEAPAWLINRLDVRNIGRPYRGFSADGHPDPSIFRYEEDEGAPVEAAVHAVNRLLDALPADLRKEVVKGDVATDDEFRAWSNPELYVNPGGIRLDETSTEIKDRIHDVLKASLSPEGYKKALGCTLTNHFLGELVNGSNVLNKHSYNFRLFLPPATRRPSLTDPWGWTFFGHHLCLAVCFVGKRMVIGPTFMGAEPDRIDVGPHAGLRLFSQEEIRGLNLMRSLSEENQKKAQISVGMTMSEGLAEDRWNPFDERHLGGAHQDNRIVPYEGCQISLFTPEQRDEIYAILRVFNIYLPEVPLEHRMRRLRSFEDQTYFAWIGKFDLGSPYYFRIHSPATFCEFDFHCGIFLTNTSPAKCHIHTVNRLPNCEDYGKALVQQWQREQEAEGVEVQMRVVRPN</sequence>
<proteinExistence type="predicted"/>
<dbReference type="Pfam" id="PF12006">
    <property type="entry name" value="DUF3500"/>
    <property type="match status" value="1"/>
</dbReference>
<name>A0A061AG29_RHOTO</name>
<dbReference type="PANTHER" id="PTHR37489:SF1">
    <property type="entry name" value="DUF3500 DOMAIN-CONTAINING PROTEIN"/>
    <property type="match status" value="1"/>
</dbReference>